<evidence type="ECO:0000313" key="1">
    <source>
        <dbReference type="EnsemblPlants" id="Solyc05g026420.1.1.1"/>
    </source>
</evidence>
<dbReference type="InParanoid" id="A0A3Q7GJQ7"/>
<accession>A0A3Q7GJQ7</accession>
<proteinExistence type="predicted"/>
<dbReference type="PaxDb" id="4081-Solyc05g026420.1.1"/>
<dbReference type="Proteomes" id="UP000004994">
    <property type="component" value="Chromosome 5"/>
</dbReference>
<sequence>MPNSSRRILPPITLPPSLFSLSDIPYLLFLLLFLLSLQVQQHPTGQQPLATAASAEMSRITGKQKSELQGCF</sequence>
<evidence type="ECO:0000313" key="2">
    <source>
        <dbReference type="Proteomes" id="UP000004994"/>
    </source>
</evidence>
<reference evidence="1" key="1">
    <citation type="journal article" date="2012" name="Nature">
        <title>The tomato genome sequence provides insights into fleshy fruit evolution.</title>
        <authorList>
            <consortium name="Tomato Genome Consortium"/>
        </authorList>
    </citation>
    <scope>NUCLEOTIDE SEQUENCE [LARGE SCALE GENOMIC DNA]</scope>
    <source>
        <strain evidence="1">cv. Heinz 1706</strain>
    </source>
</reference>
<protein>
    <submittedName>
        <fullName evidence="1">Uncharacterized protein</fullName>
    </submittedName>
</protein>
<dbReference type="AlphaFoldDB" id="A0A3Q7GJQ7"/>
<name>A0A3Q7GJQ7_SOLLC</name>
<dbReference type="EnsemblPlants" id="Solyc05g026420.1.1">
    <property type="protein sequence ID" value="Solyc05g026420.1.1.1"/>
    <property type="gene ID" value="Solyc05g026420.1"/>
</dbReference>
<keyword evidence="2" id="KW-1185">Reference proteome</keyword>
<organism evidence="1">
    <name type="scientific">Solanum lycopersicum</name>
    <name type="common">Tomato</name>
    <name type="synonym">Lycopersicon esculentum</name>
    <dbReference type="NCBI Taxonomy" id="4081"/>
    <lineage>
        <taxon>Eukaryota</taxon>
        <taxon>Viridiplantae</taxon>
        <taxon>Streptophyta</taxon>
        <taxon>Embryophyta</taxon>
        <taxon>Tracheophyta</taxon>
        <taxon>Spermatophyta</taxon>
        <taxon>Magnoliopsida</taxon>
        <taxon>eudicotyledons</taxon>
        <taxon>Gunneridae</taxon>
        <taxon>Pentapetalae</taxon>
        <taxon>asterids</taxon>
        <taxon>lamiids</taxon>
        <taxon>Solanales</taxon>
        <taxon>Solanaceae</taxon>
        <taxon>Solanoideae</taxon>
        <taxon>Solaneae</taxon>
        <taxon>Solanum</taxon>
        <taxon>Solanum subgen. Lycopersicon</taxon>
    </lineage>
</organism>
<reference evidence="1" key="2">
    <citation type="submission" date="2019-01" db="UniProtKB">
        <authorList>
            <consortium name="EnsemblPlants"/>
        </authorList>
    </citation>
    <scope>IDENTIFICATION</scope>
    <source>
        <strain evidence="1">cv. Heinz 1706</strain>
    </source>
</reference>
<dbReference type="Gramene" id="Solyc05g026420.1.1">
    <property type="protein sequence ID" value="Solyc05g026420.1.1.1"/>
    <property type="gene ID" value="Solyc05g026420.1"/>
</dbReference>